<dbReference type="Gene3D" id="2.60.40.10">
    <property type="entry name" value="Immunoglobulins"/>
    <property type="match status" value="2"/>
</dbReference>
<name>A0A183Q226_9TREM</name>
<organism evidence="1 2">
    <name type="scientific">Schistosoma mattheei</name>
    <dbReference type="NCBI Taxonomy" id="31246"/>
    <lineage>
        <taxon>Eukaryota</taxon>
        <taxon>Metazoa</taxon>
        <taxon>Spiralia</taxon>
        <taxon>Lophotrochozoa</taxon>
        <taxon>Platyhelminthes</taxon>
        <taxon>Trematoda</taxon>
        <taxon>Digenea</taxon>
        <taxon>Strigeidida</taxon>
        <taxon>Schistosomatoidea</taxon>
        <taxon>Schistosomatidae</taxon>
        <taxon>Schistosoma</taxon>
    </lineage>
</organism>
<dbReference type="InterPro" id="IPR013783">
    <property type="entry name" value="Ig-like_fold"/>
</dbReference>
<dbReference type="GO" id="GO:0005886">
    <property type="term" value="C:plasma membrane"/>
    <property type="evidence" value="ECO:0007669"/>
    <property type="project" value="TreeGrafter"/>
</dbReference>
<dbReference type="GO" id="GO:0017154">
    <property type="term" value="F:semaphorin receptor activity"/>
    <property type="evidence" value="ECO:0007669"/>
    <property type="project" value="InterPro"/>
</dbReference>
<dbReference type="InterPro" id="IPR031148">
    <property type="entry name" value="Plexin"/>
</dbReference>
<dbReference type="GO" id="GO:0030334">
    <property type="term" value="P:regulation of cell migration"/>
    <property type="evidence" value="ECO:0007669"/>
    <property type="project" value="TreeGrafter"/>
</dbReference>
<gene>
    <name evidence="1" type="ORF">SMTD_LOCUS20662</name>
</gene>
<proteinExistence type="predicted"/>
<dbReference type="PANTHER" id="PTHR22625">
    <property type="entry name" value="PLEXIN"/>
    <property type="match status" value="1"/>
</dbReference>
<dbReference type="EMBL" id="UZAL01045036">
    <property type="protein sequence ID" value="VDP83058.1"/>
    <property type="molecule type" value="Genomic_DNA"/>
</dbReference>
<dbReference type="GO" id="GO:0008360">
    <property type="term" value="P:regulation of cell shape"/>
    <property type="evidence" value="ECO:0007669"/>
    <property type="project" value="TreeGrafter"/>
</dbReference>
<evidence type="ECO:0000313" key="2">
    <source>
        <dbReference type="Proteomes" id="UP000269396"/>
    </source>
</evidence>
<dbReference type="Proteomes" id="UP000269396">
    <property type="component" value="Unassembled WGS sequence"/>
</dbReference>
<dbReference type="GO" id="GO:0007162">
    <property type="term" value="P:negative regulation of cell adhesion"/>
    <property type="evidence" value="ECO:0007669"/>
    <property type="project" value="TreeGrafter"/>
</dbReference>
<dbReference type="STRING" id="31246.A0A183Q226"/>
<protein>
    <submittedName>
        <fullName evidence="1">Uncharacterized protein</fullName>
    </submittedName>
</protein>
<dbReference type="PANTHER" id="PTHR22625:SF44">
    <property type="entry name" value="PLEXIN-B"/>
    <property type="match status" value="1"/>
</dbReference>
<dbReference type="GO" id="GO:0002116">
    <property type="term" value="C:semaphorin receptor complex"/>
    <property type="evidence" value="ECO:0007669"/>
    <property type="project" value="TreeGrafter"/>
</dbReference>
<accession>A0A183Q226</accession>
<sequence>MIGSEVIERVDRFIFLGSLISPCGLVCDEIPAWIQKARLAFTKLRHLWSRRDIRLSTEGRSVLLYVSETWTLSPTNATLTGQPILTITGRNLGRSVSDIVDVFLDLQSKIQCIVLPETYQRSHKFMCKLVTAPHLSLPVSGKLKVVISNKRYEAFSPVFHFAVPHLIHATPHRGPKAGGTRLYLSGTNLNIGRQRAVYLYLPTVSGTIDESYQDRFSESDVHVKCEIEQ</sequence>
<dbReference type="AlphaFoldDB" id="A0A183Q226"/>
<evidence type="ECO:0000313" key="1">
    <source>
        <dbReference type="EMBL" id="VDP83058.1"/>
    </source>
</evidence>
<keyword evidence="2" id="KW-1185">Reference proteome</keyword>
<dbReference type="GO" id="GO:0050772">
    <property type="term" value="P:positive regulation of axonogenesis"/>
    <property type="evidence" value="ECO:0007669"/>
    <property type="project" value="TreeGrafter"/>
</dbReference>
<reference evidence="1 2" key="1">
    <citation type="submission" date="2018-11" db="EMBL/GenBank/DDBJ databases">
        <authorList>
            <consortium name="Pathogen Informatics"/>
        </authorList>
    </citation>
    <scope>NUCLEOTIDE SEQUENCE [LARGE SCALE GENOMIC DNA]</scope>
    <source>
        <strain>Denwood</strain>
        <strain evidence="2">Zambia</strain>
    </source>
</reference>